<dbReference type="InterPro" id="IPR036291">
    <property type="entry name" value="NAD(P)-bd_dom_sf"/>
</dbReference>
<reference evidence="3" key="1">
    <citation type="submission" date="2023-07" db="EMBL/GenBank/DDBJ databases">
        <title>Black Yeasts Isolated from many extreme environments.</title>
        <authorList>
            <person name="Coleine C."/>
            <person name="Stajich J.E."/>
            <person name="Selbmann L."/>
        </authorList>
    </citation>
    <scope>NUCLEOTIDE SEQUENCE</scope>
    <source>
        <strain evidence="3">CCFEE 5485</strain>
    </source>
</reference>
<evidence type="ECO:0000313" key="3">
    <source>
        <dbReference type="EMBL" id="KAK3679397.1"/>
    </source>
</evidence>
<evidence type="ECO:0000256" key="1">
    <source>
        <dbReference type="SAM" id="MobiDB-lite"/>
    </source>
</evidence>
<evidence type="ECO:0000313" key="4">
    <source>
        <dbReference type="Proteomes" id="UP001274830"/>
    </source>
</evidence>
<dbReference type="EMBL" id="JAUTXT010000002">
    <property type="protein sequence ID" value="KAK3679397.1"/>
    <property type="molecule type" value="Genomic_DNA"/>
</dbReference>
<dbReference type="InterPro" id="IPR000683">
    <property type="entry name" value="Gfo/Idh/MocA-like_OxRdtase_N"/>
</dbReference>
<name>A0AAE0WW43_9PEZI</name>
<organism evidence="3 4">
    <name type="scientific">Recurvomyces mirabilis</name>
    <dbReference type="NCBI Taxonomy" id="574656"/>
    <lineage>
        <taxon>Eukaryota</taxon>
        <taxon>Fungi</taxon>
        <taxon>Dikarya</taxon>
        <taxon>Ascomycota</taxon>
        <taxon>Pezizomycotina</taxon>
        <taxon>Dothideomycetes</taxon>
        <taxon>Dothideomycetidae</taxon>
        <taxon>Mycosphaerellales</taxon>
        <taxon>Teratosphaeriaceae</taxon>
        <taxon>Recurvomyces</taxon>
    </lineage>
</organism>
<dbReference type="GO" id="GO:0000166">
    <property type="term" value="F:nucleotide binding"/>
    <property type="evidence" value="ECO:0007669"/>
    <property type="project" value="InterPro"/>
</dbReference>
<proteinExistence type="predicted"/>
<dbReference type="Proteomes" id="UP001274830">
    <property type="component" value="Unassembled WGS sequence"/>
</dbReference>
<evidence type="ECO:0000259" key="2">
    <source>
        <dbReference type="Pfam" id="PF01408"/>
    </source>
</evidence>
<accession>A0AAE0WW43</accession>
<gene>
    <name evidence="3" type="ORF">LTR78_000958</name>
</gene>
<dbReference type="Pfam" id="PF01408">
    <property type="entry name" value="GFO_IDH_MocA"/>
    <property type="match status" value="1"/>
</dbReference>
<dbReference type="SUPFAM" id="SSF55347">
    <property type="entry name" value="Glyceraldehyde-3-phosphate dehydrogenase-like, C-terminal domain"/>
    <property type="match status" value="1"/>
</dbReference>
<dbReference type="PANTHER" id="PTHR43377">
    <property type="entry name" value="BILIVERDIN REDUCTASE A"/>
    <property type="match status" value="1"/>
</dbReference>
<dbReference type="AlphaFoldDB" id="A0AAE0WW43"/>
<dbReference type="Gene3D" id="3.30.360.10">
    <property type="entry name" value="Dihydrodipicolinate Reductase, domain 2"/>
    <property type="match status" value="2"/>
</dbReference>
<keyword evidence="4" id="KW-1185">Reference proteome</keyword>
<sequence length="527" mass="58487">MAPYIDSPRSEASADDGSGSSRKPHFLVIGAGSRGTAYAAALIRSGLGVVAAIAEPIAFKRNQFAEAYIPNDVRHHAEASYSFNDWHDFLVYEEQRRKDANANPSDVLPGVDGVFVCVKDDMHTSVVTALAPLQFHVMCEKPLATTLTDCLNIQRTLSQYPTRVFAIGHVLRYSPHNMLLRHLLLEKKVIGDLLSLEHTEPVGWWHFSHSYVRGQWRKESIAAPSLLTKSCHDIDFVLWMLCSPPPGRDGAQAHTPATVSSSGSLKQFKRARKPREAGDATNCMSCLIKDSCMYSAKRIYNDKHLAKGKAKWPVEIVNPEIPHILVTVGLEAAEKALLVTLAEDYDADATPVQDIESRPWYGRCVWESDNDVCDDQTVTFEWDDVHGTGKGSKTATFHMIAQTLAQCERRGRIYGTNGEISYDSKSITVHDFTNDSTEVYNPEVPVNSHHGGGDDGLATMFVKAVAAVMDGKMGVEEAQKEYLGCTLEEVIRSHAAVFAADQARRERKVVHWDDWYESHVTKMIKTG</sequence>
<feature type="region of interest" description="Disordered" evidence="1">
    <location>
        <begin position="1"/>
        <end position="21"/>
    </location>
</feature>
<dbReference type="SUPFAM" id="SSF51735">
    <property type="entry name" value="NAD(P)-binding Rossmann-fold domains"/>
    <property type="match status" value="1"/>
</dbReference>
<protein>
    <recommendedName>
        <fullName evidence="2">Gfo/Idh/MocA-like oxidoreductase N-terminal domain-containing protein</fullName>
    </recommendedName>
</protein>
<dbReference type="Gene3D" id="3.40.50.720">
    <property type="entry name" value="NAD(P)-binding Rossmann-like Domain"/>
    <property type="match status" value="1"/>
</dbReference>
<feature type="domain" description="Gfo/Idh/MocA-like oxidoreductase N-terminal" evidence="2">
    <location>
        <begin position="26"/>
        <end position="164"/>
    </location>
</feature>
<comment type="caution">
    <text evidence="3">The sequence shown here is derived from an EMBL/GenBank/DDBJ whole genome shotgun (WGS) entry which is preliminary data.</text>
</comment>
<dbReference type="PANTHER" id="PTHR43377:SF12">
    <property type="entry name" value="BINDING ROSSMANN FOLD OXIDOREDUCTASE, PUTATIVE (AFU_ORTHOLOGUE AFUA_3G11840)-RELATED"/>
    <property type="match status" value="1"/>
</dbReference>
<dbReference type="InterPro" id="IPR051450">
    <property type="entry name" value="Gfo/Idh/MocA_Oxidoreductases"/>
</dbReference>